<dbReference type="PATRIC" id="fig|913848.6.peg.280"/>
<proteinExistence type="predicted"/>
<dbReference type="eggNOG" id="COG2461">
    <property type="taxonomic scope" value="Bacteria"/>
</dbReference>
<comment type="caution">
    <text evidence="1">The sequence shown here is derived from an EMBL/GenBank/DDBJ whole genome shotgun (WGS) entry which is preliminary data.</text>
</comment>
<gene>
    <name evidence="1" type="ORF">FD22_GL000281</name>
</gene>
<sequence length="145" mass="16493">MTQPTVELATGSLRLEQLNAIFATIDQEFDFIDENDIVRWYSNNSHRLFKRDPSKLNHHVLDVHPAHSAGRVKQVLAEMHDGATGKVAMTVPIRGKQVHMAFYALHNPAGEYVGCIEVTEDVTEYTKTTWIGNLLKLMKLTKKYK</sequence>
<dbReference type="GeneID" id="65916980"/>
<dbReference type="Proteomes" id="UP000051181">
    <property type="component" value="Unassembled WGS sequence"/>
</dbReference>
<dbReference type="Gene3D" id="3.30.450.20">
    <property type="entry name" value="PAS domain"/>
    <property type="match status" value="1"/>
</dbReference>
<dbReference type="Pfam" id="PF13596">
    <property type="entry name" value="PAS_10"/>
    <property type="match status" value="1"/>
</dbReference>
<name>A0A0R1F4P8_9LACO</name>
<accession>A0A0R1F4P8</accession>
<dbReference type="RefSeq" id="WP_003677044.1">
    <property type="nucleotide sequence ID" value="NZ_AZCN01000115.1"/>
</dbReference>
<organism evidence="1 2">
    <name type="scientific">Loigolactobacillus coryniformis subsp. coryniformis KCTC 3167 = DSM 20001</name>
    <dbReference type="NCBI Taxonomy" id="913848"/>
    <lineage>
        <taxon>Bacteria</taxon>
        <taxon>Bacillati</taxon>
        <taxon>Bacillota</taxon>
        <taxon>Bacilli</taxon>
        <taxon>Lactobacillales</taxon>
        <taxon>Lactobacillaceae</taxon>
        <taxon>Loigolactobacillus</taxon>
    </lineage>
</organism>
<evidence type="ECO:0000313" key="2">
    <source>
        <dbReference type="Proteomes" id="UP000051181"/>
    </source>
</evidence>
<dbReference type="AlphaFoldDB" id="A0A0R1F4P8"/>
<evidence type="ECO:0000313" key="1">
    <source>
        <dbReference type="EMBL" id="KRK14026.1"/>
    </source>
</evidence>
<protein>
    <submittedName>
        <fullName evidence="1">Uncharacterized protein</fullName>
    </submittedName>
</protein>
<dbReference type="EMBL" id="AZCN01000115">
    <property type="protein sequence ID" value="KRK14026.1"/>
    <property type="molecule type" value="Genomic_DNA"/>
</dbReference>
<reference evidence="1 2" key="1">
    <citation type="journal article" date="2015" name="Genome Announc.">
        <title>Expanding the biotechnology potential of lactobacilli through comparative genomics of 213 strains and associated genera.</title>
        <authorList>
            <person name="Sun Z."/>
            <person name="Harris H.M."/>
            <person name="McCann A."/>
            <person name="Guo C."/>
            <person name="Argimon S."/>
            <person name="Zhang W."/>
            <person name="Yang X."/>
            <person name="Jeffery I.B."/>
            <person name="Cooney J.C."/>
            <person name="Kagawa T.F."/>
            <person name="Liu W."/>
            <person name="Song Y."/>
            <person name="Salvetti E."/>
            <person name="Wrobel A."/>
            <person name="Rasinkangas P."/>
            <person name="Parkhill J."/>
            <person name="Rea M.C."/>
            <person name="O'Sullivan O."/>
            <person name="Ritari J."/>
            <person name="Douillard F.P."/>
            <person name="Paul Ross R."/>
            <person name="Yang R."/>
            <person name="Briner A.E."/>
            <person name="Felis G.E."/>
            <person name="de Vos W.M."/>
            <person name="Barrangou R."/>
            <person name="Klaenhammer T.R."/>
            <person name="Caufield P.W."/>
            <person name="Cui Y."/>
            <person name="Zhang H."/>
            <person name="O'Toole P.W."/>
        </authorList>
    </citation>
    <scope>NUCLEOTIDE SEQUENCE [LARGE SCALE GENOMIC DNA]</scope>
    <source>
        <strain evidence="1 2">DSM 20001</strain>
    </source>
</reference>